<dbReference type="Pfam" id="PF12937">
    <property type="entry name" value="F-box-like"/>
    <property type="match status" value="1"/>
</dbReference>
<dbReference type="OrthoDB" id="10363921at2759"/>
<accession>D8Q7G5</accession>
<dbReference type="InParanoid" id="D8Q7G5"/>
<protein>
    <submittedName>
        <fullName evidence="2">Expressed protein</fullName>
    </submittedName>
</protein>
<sequence length="337" mass="37823">MFNILLHKAVDVLGLSRKASASTSASSQDRDTDGDEVGEAHQTTVFFDLPVELMEMIFTNFSPRDLSIVRQVCTAFKDLASEDRVWSAAKKNLLELPKPETWNGEPLSEWMWATYVFTMEIRKKLSIDAPAYSNWVEVYEPAWKAADAENKDKIATFVQWDAKREGKVLPKKDITHRTRLYMRMPACIVLFDAFRRDLEVIDYTSWTLALPTILQQANLVGAGDITELPEGYMVAESDMVVCPACAAESGESAKSTDTKPQAVKRADKARPWRWEGSRIPVKGLYDHYVAKHVDLAPPTIPNLFIGCELCPLKSQTYSGPGIIAHMRRVHGVVNPST</sequence>
<dbReference type="SMART" id="SM00256">
    <property type="entry name" value="FBOX"/>
    <property type="match status" value="1"/>
</dbReference>
<reference evidence="2 3" key="1">
    <citation type="journal article" date="2010" name="Nat. Biotechnol.">
        <title>Genome sequence of the model mushroom Schizophyllum commune.</title>
        <authorList>
            <person name="Ohm R.A."/>
            <person name="de Jong J.F."/>
            <person name="Lugones L.G."/>
            <person name="Aerts A."/>
            <person name="Kothe E."/>
            <person name="Stajich J.E."/>
            <person name="de Vries R.P."/>
            <person name="Record E."/>
            <person name="Levasseur A."/>
            <person name="Baker S.E."/>
            <person name="Bartholomew K.A."/>
            <person name="Coutinho P.M."/>
            <person name="Erdmann S."/>
            <person name="Fowler T.J."/>
            <person name="Gathman A.C."/>
            <person name="Lombard V."/>
            <person name="Henrissat B."/>
            <person name="Knabe N."/>
            <person name="Kuees U."/>
            <person name="Lilly W.W."/>
            <person name="Lindquist E."/>
            <person name="Lucas S."/>
            <person name="Magnuson J.K."/>
            <person name="Piumi F."/>
            <person name="Raudaskoski M."/>
            <person name="Salamov A."/>
            <person name="Schmutz J."/>
            <person name="Schwarze F.W.M.R."/>
            <person name="vanKuyk P.A."/>
            <person name="Horton J.S."/>
            <person name="Grigoriev I.V."/>
            <person name="Woesten H.A.B."/>
        </authorList>
    </citation>
    <scope>NUCLEOTIDE SEQUENCE [LARGE SCALE GENOMIC DNA]</scope>
    <source>
        <strain evidence="3">H4-8 / FGSC 9210</strain>
    </source>
</reference>
<dbReference type="EMBL" id="GL377307">
    <property type="protein sequence ID" value="EFI96415.1"/>
    <property type="molecule type" value="Genomic_DNA"/>
</dbReference>
<evidence type="ECO:0000313" key="2">
    <source>
        <dbReference type="EMBL" id="EFI96415.1"/>
    </source>
</evidence>
<dbReference type="PROSITE" id="PS50181">
    <property type="entry name" value="FBOX"/>
    <property type="match status" value="1"/>
</dbReference>
<dbReference type="InterPro" id="IPR001810">
    <property type="entry name" value="F-box_dom"/>
</dbReference>
<dbReference type="AlphaFoldDB" id="D8Q7G5"/>
<dbReference type="HOGENOM" id="CLU_824269_0_0_1"/>
<dbReference type="SUPFAM" id="SSF81383">
    <property type="entry name" value="F-box domain"/>
    <property type="match status" value="1"/>
</dbReference>
<dbReference type="CDD" id="cd09917">
    <property type="entry name" value="F-box_SF"/>
    <property type="match status" value="1"/>
</dbReference>
<gene>
    <name evidence="2" type="ORF">SCHCODRAFT_82467</name>
</gene>
<feature type="domain" description="F-box" evidence="1">
    <location>
        <begin position="43"/>
        <end position="89"/>
    </location>
</feature>
<name>D8Q7G5_SCHCM</name>
<organism evidence="3">
    <name type="scientific">Schizophyllum commune (strain H4-8 / FGSC 9210)</name>
    <name type="common">Split gill fungus</name>
    <dbReference type="NCBI Taxonomy" id="578458"/>
    <lineage>
        <taxon>Eukaryota</taxon>
        <taxon>Fungi</taxon>
        <taxon>Dikarya</taxon>
        <taxon>Basidiomycota</taxon>
        <taxon>Agaricomycotina</taxon>
        <taxon>Agaricomycetes</taxon>
        <taxon>Agaricomycetidae</taxon>
        <taxon>Agaricales</taxon>
        <taxon>Schizophyllaceae</taxon>
        <taxon>Schizophyllum</taxon>
    </lineage>
</organism>
<dbReference type="Gene3D" id="1.20.1280.50">
    <property type="match status" value="1"/>
</dbReference>
<evidence type="ECO:0000259" key="1">
    <source>
        <dbReference type="PROSITE" id="PS50181"/>
    </source>
</evidence>
<keyword evidence="3" id="KW-1185">Reference proteome</keyword>
<dbReference type="VEuPathDB" id="FungiDB:SCHCODRAFT_02702268"/>
<dbReference type="GeneID" id="9586673"/>
<dbReference type="InterPro" id="IPR036047">
    <property type="entry name" value="F-box-like_dom_sf"/>
</dbReference>
<dbReference type="Proteomes" id="UP000007431">
    <property type="component" value="Unassembled WGS sequence"/>
</dbReference>
<proteinExistence type="predicted"/>
<evidence type="ECO:0000313" key="3">
    <source>
        <dbReference type="Proteomes" id="UP000007431"/>
    </source>
</evidence>
<dbReference type="RefSeq" id="XP_003031318.1">
    <property type="nucleotide sequence ID" value="XM_003031272.1"/>
</dbReference>
<dbReference type="KEGG" id="scm:SCHCO_02702268"/>